<accession>A0A015SMB3</accession>
<evidence type="ECO:0000256" key="1">
    <source>
        <dbReference type="ARBA" id="ARBA00004442"/>
    </source>
</evidence>
<gene>
    <name evidence="8" type="ORF">M124_2893</name>
</gene>
<keyword evidence="5" id="KW-0998">Cell outer membrane</keyword>
<dbReference type="Pfam" id="PF14322">
    <property type="entry name" value="SusD-like_3"/>
    <property type="match status" value="1"/>
</dbReference>
<dbReference type="InterPro" id="IPR011990">
    <property type="entry name" value="TPR-like_helical_dom_sf"/>
</dbReference>
<evidence type="ECO:0000259" key="6">
    <source>
        <dbReference type="Pfam" id="PF07980"/>
    </source>
</evidence>
<evidence type="ECO:0000256" key="4">
    <source>
        <dbReference type="ARBA" id="ARBA00023136"/>
    </source>
</evidence>
<dbReference type="RefSeq" id="WP_005790207.1">
    <property type="nucleotide sequence ID" value="NZ_JGCY01000366.1"/>
</dbReference>
<evidence type="ECO:0000256" key="2">
    <source>
        <dbReference type="ARBA" id="ARBA00006275"/>
    </source>
</evidence>
<evidence type="ECO:0000313" key="8">
    <source>
        <dbReference type="EMBL" id="EXY73349.1"/>
    </source>
</evidence>
<comment type="caution">
    <text evidence="8">The sequence shown here is derived from an EMBL/GenBank/DDBJ whole genome shotgun (WGS) entry which is preliminary data.</text>
</comment>
<keyword evidence="3" id="KW-0732">Signal</keyword>
<dbReference type="PROSITE" id="PS51257">
    <property type="entry name" value="PROKAR_LIPOPROTEIN"/>
    <property type="match status" value="1"/>
</dbReference>
<feature type="domain" description="SusD-like N-terminal" evidence="7">
    <location>
        <begin position="103"/>
        <end position="214"/>
    </location>
</feature>
<dbReference type="Pfam" id="PF07980">
    <property type="entry name" value="SusD_RagB"/>
    <property type="match status" value="1"/>
</dbReference>
<dbReference type="SUPFAM" id="SSF48452">
    <property type="entry name" value="TPR-like"/>
    <property type="match status" value="1"/>
</dbReference>
<evidence type="ECO:0000313" key="9">
    <source>
        <dbReference type="Proteomes" id="UP000020529"/>
    </source>
</evidence>
<evidence type="ECO:0000259" key="7">
    <source>
        <dbReference type="Pfam" id="PF14322"/>
    </source>
</evidence>
<dbReference type="Proteomes" id="UP000020529">
    <property type="component" value="Unassembled WGS sequence"/>
</dbReference>
<dbReference type="InterPro" id="IPR012944">
    <property type="entry name" value="SusD_RagB_dom"/>
</dbReference>
<dbReference type="InterPro" id="IPR033985">
    <property type="entry name" value="SusD-like_N"/>
</dbReference>
<evidence type="ECO:0000256" key="5">
    <source>
        <dbReference type="ARBA" id="ARBA00023237"/>
    </source>
</evidence>
<evidence type="ECO:0000256" key="3">
    <source>
        <dbReference type="ARBA" id="ARBA00022729"/>
    </source>
</evidence>
<comment type="similarity">
    <text evidence="2">Belongs to the SusD family.</text>
</comment>
<sequence>MKKLIYTLCLFTGMAISSCEDWLARDPLDQIADVNLTYTADECKLYVNQFYTSFWGSPNNYIYHIDRGSDNLLSDNYQDNKDLIEGLHQVPSSGEGWGTTEWGKIRSVNFLLDNCDKSPEPEKARKYIGEAYFFRAMLYYEQFLRKFGGAPWIDKTLDLESGELYGPRLKRHELADKILNDMDDAIDRLPTYSQQETGRVSKEAAMLYKARIALFEATWEKYHAGTPFAGEGNVQAYMEEAARMAKLVIDSQLFDLDNMGVEDGYHTLFNRWDYSSSKEIMLWKKFDRSLGFWHNDNRNPGRNGAGVGLTRALVDSYLCISEDGTQALPISLAENYAGDTNLLNVVANRDPRLAQTMFTPGRPRTINGKDTTVVFIKPNITLSGVEKCSTGYELAKGADPDANEQETISGSIKGSIIFRYAEALLIYAEARAELGNITQNDLDITINKLRDRVGMPHLTLSVGYTDPKGDFTAARGYEGVPVSNLLQEIRRERRIELACEGYRHDDLKRWRAHHLWNHDRIQGANAAQFENLDWLVKYFQNDFHIPAAINKADFMEKVGHWSPERNQDNYWVDSEGYFEPYQRHIPDGHFHFDPTKAYLQPIPTEQLVLNPDLKQNPGWEK</sequence>
<proteinExistence type="inferred from homology"/>
<name>A0A015SMB3_BACFG</name>
<dbReference type="Gene3D" id="1.25.40.390">
    <property type="match status" value="1"/>
</dbReference>
<dbReference type="GO" id="GO:0009279">
    <property type="term" value="C:cell outer membrane"/>
    <property type="evidence" value="ECO:0007669"/>
    <property type="project" value="UniProtKB-SubCell"/>
</dbReference>
<keyword evidence="4" id="KW-0472">Membrane</keyword>
<dbReference type="GeneID" id="60367182"/>
<protein>
    <submittedName>
        <fullName evidence="8">Starch-binding associating with outer membrane family protein</fullName>
    </submittedName>
</protein>
<dbReference type="AlphaFoldDB" id="A0A015SMB3"/>
<dbReference type="PATRIC" id="fig|1339315.3.peg.3574"/>
<dbReference type="EMBL" id="JGCY01000366">
    <property type="protein sequence ID" value="EXY73349.1"/>
    <property type="molecule type" value="Genomic_DNA"/>
</dbReference>
<reference evidence="8 9" key="1">
    <citation type="submission" date="2014-02" db="EMBL/GenBank/DDBJ databases">
        <authorList>
            <person name="Sears C."/>
            <person name="Carroll K."/>
            <person name="Sack B.R."/>
            <person name="Qadri F."/>
            <person name="Myers L.L."/>
            <person name="Chung G.-T."/>
            <person name="Escheverria P."/>
            <person name="Fraser C.M."/>
            <person name="Sadzewicz L."/>
            <person name="Shefchek K.A."/>
            <person name="Tallon L."/>
            <person name="Das S.P."/>
            <person name="Daugherty S."/>
            <person name="Mongodin E.F."/>
        </authorList>
    </citation>
    <scope>NUCLEOTIDE SEQUENCE [LARGE SCALE GENOMIC DNA]</scope>
    <source>
        <strain evidence="9">3988T(B)14</strain>
    </source>
</reference>
<comment type="subcellular location">
    <subcellularLocation>
        <location evidence="1">Cell outer membrane</location>
    </subcellularLocation>
</comment>
<organism evidence="8 9">
    <name type="scientific">Bacteroides fragilis str. 3988T(B)14</name>
    <dbReference type="NCBI Taxonomy" id="1339315"/>
    <lineage>
        <taxon>Bacteria</taxon>
        <taxon>Pseudomonadati</taxon>
        <taxon>Bacteroidota</taxon>
        <taxon>Bacteroidia</taxon>
        <taxon>Bacteroidales</taxon>
        <taxon>Bacteroidaceae</taxon>
        <taxon>Bacteroides</taxon>
    </lineage>
</organism>
<feature type="domain" description="RagB/SusD" evidence="6">
    <location>
        <begin position="287"/>
        <end position="619"/>
    </location>
</feature>